<dbReference type="AlphaFoldDB" id="A0AAD6WGD8"/>
<sequence>MKKVQNDYQPNLVFYPKFEDPRVTRPIKYMSTFRYVNRLDISHRCVVRRCFCPQAQPSGNEVATSKITHSVKCKNKS</sequence>
<dbReference type="EMBL" id="JAQIZT010000001">
    <property type="protein sequence ID" value="KAJ7011888.1"/>
    <property type="molecule type" value="Genomic_DNA"/>
</dbReference>
<proteinExistence type="predicted"/>
<gene>
    <name evidence="1" type="ORF">NC653_002091</name>
</gene>
<keyword evidence="2" id="KW-1185">Reference proteome</keyword>
<dbReference type="Proteomes" id="UP001164929">
    <property type="component" value="Chromosome 1"/>
</dbReference>
<evidence type="ECO:0000313" key="2">
    <source>
        <dbReference type="Proteomes" id="UP001164929"/>
    </source>
</evidence>
<comment type="caution">
    <text evidence="1">The sequence shown here is derived from an EMBL/GenBank/DDBJ whole genome shotgun (WGS) entry which is preliminary data.</text>
</comment>
<organism evidence="1 2">
    <name type="scientific">Populus alba x Populus x berolinensis</name>
    <dbReference type="NCBI Taxonomy" id="444605"/>
    <lineage>
        <taxon>Eukaryota</taxon>
        <taxon>Viridiplantae</taxon>
        <taxon>Streptophyta</taxon>
        <taxon>Embryophyta</taxon>
        <taxon>Tracheophyta</taxon>
        <taxon>Spermatophyta</taxon>
        <taxon>Magnoliopsida</taxon>
        <taxon>eudicotyledons</taxon>
        <taxon>Gunneridae</taxon>
        <taxon>Pentapetalae</taxon>
        <taxon>rosids</taxon>
        <taxon>fabids</taxon>
        <taxon>Malpighiales</taxon>
        <taxon>Salicaceae</taxon>
        <taxon>Saliceae</taxon>
        <taxon>Populus</taxon>
    </lineage>
</organism>
<name>A0AAD6WGD8_9ROSI</name>
<reference evidence="1 2" key="1">
    <citation type="journal article" date="2023" name="Mol. Ecol. Resour.">
        <title>Chromosome-level genome assembly of a triploid poplar Populus alba 'Berolinensis'.</title>
        <authorList>
            <person name="Chen S."/>
            <person name="Yu Y."/>
            <person name="Wang X."/>
            <person name="Wang S."/>
            <person name="Zhang T."/>
            <person name="Zhou Y."/>
            <person name="He R."/>
            <person name="Meng N."/>
            <person name="Wang Y."/>
            <person name="Liu W."/>
            <person name="Liu Z."/>
            <person name="Liu J."/>
            <person name="Guo Q."/>
            <person name="Huang H."/>
            <person name="Sederoff R.R."/>
            <person name="Wang G."/>
            <person name="Qu G."/>
            <person name="Chen S."/>
        </authorList>
    </citation>
    <scope>NUCLEOTIDE SEQUENCE [LARGE SCALE GENOMIC DNA]</scope>
    <source>
        <strain evidence="1">SC-2020</strain>
    </source>
</reference>
<protein>
    <submittedName>
        <fullName evidence="1">Uncharacterized protein</fullName>
    </submittedName>
</protein>
<accession>A0AAD6WGD8</accession>
<evidence type="ECO:0000313" key="1">
    <source>
        <dbReference type="EMBL" id="KAJ7011888.1"/>
    </source>
</evidence>